<evidence type="ECO:0000313" key="1">
    <source>
        <dbReference type="EnsemblMetazoa" id="XP_030830699"/>
    </source>
</evidence>
<organism evidence="1 2">
    <name type="scientific">Strongylocentrotus purpuratus</name>
    <name type="common">Purple sea urchin</name>
    <dbReference type="NCBI Taxonomy" id="7668"/>
    <lineage>
        <taxon>Eukaryota</taxon>
        <taxon>Metazoa</taxon>
        <taxon>Echinodermata</taxon>
        <taxon>Eleutherozoa</taxon>
        <taxon>Echinozoa</taxon>
        <taxon>Echinoidea</taxon>
        <taxon>Euechinoidea</taxon>
        <taxon>Echinacea</taxon>
        <taxon>Camarodonta</taxon>
        <taxon>Echinidea</taxon>
        <taxon>Strongylocentrotidae</taxon>
        <taxon>Strongylocentrotus</taxon>
    </lineage>
</organism>
<sequence>MPTNFLSQQIQTVKLDFMWDRYLPVMTKLVSHSASKQLAKFLCSLPCLTTITMEGNLYLSDDLITELSSLAAFSQIQTVNLDFRTNFDKAVKELSHSASNQLANFICSLPCLTTLEIKGNEYLPDAFFTELASLAASPQNPYFKEKKQISLLQAWSARKDLQQKQQLMMISTHQKPSNLDMPSTSGTRSTQRRTGAGLYTRILIFFI</sequence>
<dbReference type="Proteomes" id="UP000007110">
    <property type="component" value="Unassembled WGS sequence"/>
</dbReference>
<proteinExistence type="predicted"/>
<dbReference type="InParanoid" id="A0A7M7STU2"/>
<dbReference type="PANTHER" id="PTHR24407">
    <property type="entry name" value="PROTEIN KINASE DOMAIN-CONTAINING PROTEIN"/>
    <property type="match status" value="1"/>
</dbReference>
<reference evidence="1" key="2">
    <citation type="submission" date="2021-01" db="UniProtKB">
        <authorList>
            <consortium name="EnsemblMetazoa"/>
        </authorList>
    </citation>
    <scope>IDENTIFICATION</scope>
</reference>
<dbReference type="SUPFAM" id="SSF52047">
    <property type="entry name" value="RNI-like"/>
    <property type="match status" value="1"/>
</dbReference>
<name>A0A7M7STU2_STRPU</name>
<dbReference type="AlphaFoldDB" id="A0A7M7STU2"/>
<evidence type="ECO:0000313" key="2">
    <source>
        <dbReference type="Proteomes" id="UP000007110"/>
    </source>
</evidence>
<keyword evidence="2" id="KW-1185">Reference proteome</keyword>
<dbReference type="EnsemblMetazoa" id="XM_030974839">
    <property type="protein sequence ID" value="XP_030830699"/>
    <property type="gene ID" value="LOC115918204"/>
</dbReference>
<reference evidence="2" key="1">
    <citation type="submission" date="2015-02" db="EMBL/GenBank/DDBJ databases">
        <title>Genome sequencing for Strongylocentrotus purpuratus.</title>
        <authorList>
            <person name="Murali S."/>
            <person name="Liu Y."/>
            <person name="Vee V."/>
            <person name="English A."/>
            <person name="Wang M."/>
            <person name="Skinner E."/>
            <person name="Han Y."/>
            <person name="Muzny D.M."/>
            <person name="Worley K.C."/>
            <person name="Gibbs R.A."/>
        </authorList>
    </citation>
    <scope>NUCLEOTIDE SEQUENCE</scope>
</reference>
<dbReference type="InterPro" id="IPR032675">
    <property type="entry name" value="LRR_dom_sf"/>
</dbReference>
<protein>
    <submittedName>
        <fullName evidence="1">Uncharacterized protein</fullName>
    </submittedName>
</protein>
<accession>A0A7M7STU2</accession>
<dbReference type="KEGG" id="spu:115918204"/>
<dbReference type="PANTHER" id="PTHR24407:SF14">
    <property type="entry name" value="SIR2-LIKE DOMAIN-CONTAINING PROTEIN"/>
    <property type="match status" value="1"/>
</dbReference>
<dbReference type="Gene3D" id="3.80.10.10">
    <property type="entry name" value="Ribonuclease Inhibitor"/>
    <property type="match status" value="1"/>
</dbReference>
<dbReference type="GeneID" id="115918204"/>
<dbReference type="RefSeq" id="XP_030830699.1">
    <property type="nucleotide sequence ID" value="XM_030974839.1"/>
</dbReference>